<feature type="signal peptide" evidence="2">
    <location>
        <begin position="1"/>
        <end position="21"/>
    </location>
</feature>
<evidence type="ECO:0000256" key="1">
    <source>
        <dbReference type="SAM" id="Phobius"/>
    </source>
</evidence>
<evidence type="ECO:0000313" key="4">
    <source>
        <dbReference type="Proteomes" id="UP000005018"/>
    </source>
</evidence>
<dbReference type="eggNOG" id="ENOG502T2TV">
    <property type="taxonomic scope" value="Eukaryota"/>
</dbReference>
<keyword evidence="1" id="KW-0812">Transmembrane</keyword>
<dbReference type="GeneID" id="14539310"/>
<dbReference type="OrthoDB" id="4022842at2759"/>
<keyword evidence="1" id="KW-1133">Transmembrane helix</keyword>
<sequence>MFALTRSLMKVLLLVVTGVCATELTILTGDNGAICRWVQAKPNNDDSYIKLLVDETTAEYKIPGLIFNYEDIVNFALVPIVENFTDLYPTNKSELYPKMLDADGQFVVDAADGHSVDTSGFWNGVIDKEIIFPVADSGIYCVYIAPDPIKVSDFELPVHFQSFYGNLDYSDYLSYKILQWNFIVLVASIAALQYFLRVKDTKGSRGLTPVEAVSNTLILLTLIPYIVEFSLVLLDLFIQNNLVAPYQKTSFITIFRHICYFVMRICSVFDMYVALLFSMGLGVIYYYNDDAPNYRKFPLDWFKIATSFLLAHVLLTFLLDLFMEWGGTVTSIGATEPISKMSDAIFSFYMMYEFDFIWLILSVFFYFKTKKRITAFSPNSDIGSTDNIVWAFKWTALVIWIIPFLLHIFETKVMYPLTSSSLSRELDEIMAQQGDRAAIYESLFYMQWYERLSRRFWYMDCLRLVFILLPLSATILIWIRSSSRPTAVVKIQ</sequence>
<keyword evidence="1" id="KW-0472">Membrane</keyword>
<evidence type="ECO:0000256" key="2">
    <source>
        <dbReference type="SAM" id="SignalP"/>
    </source>
</evidence>
<dbReference type="EMBL" id="HE681721">
    <property type="protein sequence ID" value="CCG25789.1"/>
    <property type="molecule type" value="Genomic_DNA"/>
</dbReference>
<keyword evidence="4" id="KW-1185">Reference proteome</keyword>
<reference evidence="3 4" key="1">
    <citation type="journal article" date="2012" name="PLoS ONE">
        <title>Sequence and analysis of the genome of the pathogenic yeast Candida orthopsilosis.</title>
        <authorList>
            <person name="Riccombeni A."/>
            <person name="Vidanes G."/>
            <person name="Proux-Wera E."/>
            <person name="Wolfe K.H."/>
            <person name="Butler G."/>
        </authorList>
    </citation>
    <scope>NUCLEOTIDE SEQUENCE [LARGE SCALE GENOMIC DNA]</scope>
    <source>
        <strain evidence="3 4">Co 90-125</strain>
    </source>
</reference>
<dbReference type="HOGENOM" id="CLU_041160_0_0_1"/>
<feature type="transmembrane region" description="Helical" evidence="1">
    <location>
        <begin position="346"/>
        <end position="367"/>
    </location>
</feature>
<dbReference type="KEGG" id="cot:CORT_0C04160"/>
<feature type="transmembrane region" description="Helical" evidence="1">
    <location>
        <begin position="456"/>
        <end position="479"/>
    </location>
</feature>
<feature type="transmembrane region" description="Helical" evidence="1">
    <location>
        <begin position="217"/>
        <end position="238"/>
    </location>
</feature>
<gene>
    <name evidence="3" type="ORF">CORT_0C04160</name>
</gene>
<keyword evidence="2" id="KW-0732">Signal</keyword>
<evidence type="ECO:0000313" key="3">
    <source>
        <dbReference type="EMBL" id="CCG25789.1"/>
    </source>
</evidence>
<proteinExistence type="predicted"/>
<feature type="chain" id="PRO_5003616596" evidence="2">
    <location>
        <begin position="22"/>
        <end position="492"/>
    </location>
</feature>
<feature type="transmembrane region" description="Helical" evidence="1">
    <location>
        <begin position="258"/>
        <end position="287"/>
    </location>
</feature>
<dbReference type="RefSeq" id="XP_003868693.1">
    <property type="nucleotide sequence ID" value="XM_003868645.1"/>
</dbReference>
<protein>
    <submittedName>
        <fullName evidence="3">Uncharacterized protein</fullName>
    </submittedName>
</protein>
<dbReference type="Proteomes" id="UP000005018">
    <property type="component" value="Chromosome 3"/>
</dbReference>
<name>H8X401_CANO9</name>
<feature type="transmembrane region" description="Helical" evidence="1">
    <location>
        <begin position="177"/>
        <end position="196"/>
    </location>
</feature>
<feature type="transmembrane region" description="Helical" evidence="1">
    <location>
        <begin position="308"/>
        <end position="326"/>
    </location>
</feature>
<dbReference type="AlphaFoldDB" id="H8X401"/>
<feature type="transmembrane region" description="Helical" evidence="1">
    <location>
        <begin position="388"/>
        <end position="409"/>
    </location>
</feature>
<organism evidence="3 4">
    <name type="scientific">Candida orthopsilosis (strain 90-125)</name>
    <name type="common">Yeast</name>
    <dbReference type="NCBI Taxonomy" id="1136231"/>
    <lineage>
        <taxon>Eukaryota</taxon>
        <taxon>Fungi</taxon>
        <taxon>Dikarya</taxon>
        <taxon>Ascomycota</taxon>
        <taxon>Saccharomycotina</taxon>
        <taxon>Pichiomycetes</taxon>
        <taxon>Debaryomycetaceae</taxon>
        <taxon>Candida/Lodderomyces clade</taxon>
        <taxon>Candida</taxon>
    </lineage>
</organism>
<accession>H8X401</accession>